<dbReference type="EMBL" id="VOOR01000010">
    <property type="protein sequence ID" value="TXB64939.1"/>
    <property type="molecule type" value="Genomic_DNA"/>
</dbReference>
<dbReference type="Pfam" id="PF16120">
    <property type="entry name" value="DUF4836"/>
    <property type="match status" value="1"/>
</dbReference>
<accession>A0A5C6RSB1</accession>
<name>A0A5C6RSB1_9BACT</name>
<dbReference type="OrthoDB" id="9820714at2"/>
<reference evidence="1 2" key="1">
    <citation type="submission" date="2019-08" db="EMBL/GenBank/DDBJ databases">
        <title>Genome of Phaeodactylibacter luteus.</title>
        <authorList>
            <person name="Bowman J.P."/>
        </authorList>
    </citation>
    <scope>NUCLEOTIDE SEQUENCE [LARGE SCALE GENOMIC DNA]</scope>
    <source>
        <strain evidence="1 2">KCTC 42180</strain>
    </source>
</reference>
<keyword evidence="2" id="KW-1185">Reference proteome</keyword>
<protein>
    <submittedName>
        <fullName evidence="1">DUF4836 family protein</fullName>
    </submittedName>
</protein>
<evidence type="ECO:0000313" key="2">
    <source>
        <dbReference type="Proteomes" id="UP000321580"/>
    </source>
</evidence>
<sequence length="519" mass="56382">MENMNLSQFVKPAPKLWGLLLIAISALLASSCQEELAPVDPSLTYIPKETAMVSAIRLQQLMDKAGFESLKGKAAYQEMLAEAEEESAVLAKVLERPSTSGVDLSGNAYISALLSDTTGMFVVMALPLADEKAFGELIESMDTKAVPARNGFRIAGGLGEAAVAWNKEVALVGLSQGGPDAKARLERLLDTPPANSVAENKSLRKSLAGESYDIMAWYSSDFILGNEAALLSGKMLNYKEADLRGQYITQTITFEEGAISSKIGLELSGPLKNDLDMFFRDEVATDFVSMAPAGEPVFFMTAAFDMNGINQLLIEKYSKGLVGELLEGYGVPTADVLEVLDGDIMLAAYDFEQMVFGAKLDDESLLMEHLAKAQEEQGLQELSPGRYRFLKVKTAAKKDTLGQILESGVNIDAQILIKDGLLFLSTTPELLDRVERGEQGIRGQLANRASGLVNKHIFTALGTPLPLAEWDDDLKKFQSVDASADRDGLSFRVELDKTGQNSLRQLIEAAERKKTESEL</sequence>
<organism evidence="1 2">
    <name type="scientific">Phaeodactylibacter luteus</name>
    <dbReference type="NCBI Taxonomy" id="1564516"/>
    <lineage>
        <taxon>Bacteria</taxon>
        <taxon>Pseudomonadati</taxon>
        <taxon>Bacteroidota</taxon>
        <taxon>Saprospiria</taxon>
        <taxon>Saprospirales</taxon>
        <taxon>Haliscomenobacteraceae</taxon>
        <taxon>Phaeodactylibacter</taxon>
    </lineage>
</organism>
<proteinExistence type="predicted"/>
<dbReference type="AlphaFoldDB" id="A0A5C6RSB1"/>
<comment type="caution">
    <text evidence="1">The sequence shown here is derived from an EMBL/GenBank/DDBJ whole genome shotgun (WGS) entry which is preliminary data.</text>
</comment>
<dbReference type="RefSeq" id="WP_147166706.1">
    <property type="nucleotide sequence ID" value="NZ_VOOR01000010.1"/>
</dbReference>
<dbReference type="Proteomes" id="UP000321580">
    <property type="component" value="Unassembled WGS sequence"/>
</dbReference>
<evidence type="ECO:0000313" key="1">
    <source>
        <dbReference type="EMBL" id="TXB64939.1"/>
    </source>
</evidence>
<gene>
    <name evidence="1" type="ORF">FRY97_06855</name>
</gene>
<dbReference type="InterPro" id="IPR032276">
    <property type="entry name" value="DUF4836"/>
</dbReference>